<accession>A0A9W4JAE4</accession>
<dbReference type="OrthoDB" id="4993731at2759"/>
<organism evidence="2 3">
    <name type="scientific">Penicillium salamii</name>
    <dbReference type="NCBI Taxonomy" id="1612424"/>
    <lineage>
        <taxon>Eukaryota</taxon>
        <taxon>Fungi</taxon>
        <taxon>Dikarya</taxon>
        <taxon>Ascomycota</taxon>
        <taxon>Pezizomycotina</taxon>
        <taxon>Eurotiomycetes</taxon>
        <taxon>Eurotiomycetidae</taxon>
        <taxon>Eurotiales</taxon>
        <taxon>Aspergillaceae</taxon>
        <taxon>Penicillium</taxon>
    </lineage>
</organism>
<dbReference type="Proteomes" id="UP001152646">
    <property type="component" value="Unassembled WGS sequence"/>
</dbReference>
<protein>
    <submittedName>
        <fullName evidence="2">Uncharacterized protein</fullName>
    </submittedName>
</protein>
<name>A0A9W4JAE4_9EURO</name>
<sequence>MPVTRSQSKNSVNQNLNTAQENSESSKSLQQEYSKEWQFVEWFDLDYSDNSAIKQTDWKLILKEVRKVDGCRQITWASPMEDDQRLCIFIHWWARVHRDKFRQSDAMTQTMKEVIFLPEFDSSGNHSSSPNNKALSIYHYRGTLQKFILDCFSKSSRPDMVYEVLTGYFPAEEIIAILNSDPSYRFPRIVNYKSHPWASEDPIGAALTQVVGYVSGEVEYRGRRCKRVAWFFNWKSSEDEEIYKEMPFSRDKNGEWRTVMDSFIDELHGLGLVGYESIHAKFKEIKKWT</sequence>
<evidence type="ECO:0000313" key="2">
    <source>
        <dbReference type="EMBL" id="CAG8388931.1"/>
    </source>
</evidence>
<dbReference type="EMBL" id="CAJVPA010000194">
    <property type="protein sequence ID" value="CAG8388931.1"/>
    <property type="molecule type" value="Genomic_DNA"/>
</dbReference>
<reference evidence="2" key="1">
    <citation type="submission" date="2021-07" db="EMBL/GenBank/DDBJ databases">
        <authorList>
            <person name="Branca A.L. A."/>
        </authorList>
    </citation>
    <scope>NUCLEOTIDE SEQUENCE</scope>
</reference>
<dbReference type="AlphaFoldDB" id="A0A9W4JAE4"/>
<gene>
    <name evidence="2" type="ORF">PSALAMII_LOCUS6842</name>
</gene>
<feature type="region of interest" description="Disordered" evidence="1">
    <location>
        <begin position="1"/>
        <end position="27"/>
    </location>
</feature>
<dbReference type="Gene3D" id="3.30.70.100">
    <property type="match status" value="1"/>
</dbReference>
<evidence type="ECO:0000313" key="3">
    <source>
        <dbReference type="Proteomes" id="UP001152646"/>
    </source>
</evidence>
<evidence type="ECO:0000256" key="1">
    <source>
        <dbReference type="SAM" id="MobiDB-lite"/>
    </source>
</evidence>
<comment type="caution">
    <text evidence="2">The sequence shown here is derived from an EMBL/GenBank/DDBJ whole genome shotgun (WGS) entry which is preliminary data.</text>
</comment>
<proteinExistence type="predicted"/>